<reference evidence="1" key="2">
    <citation type="submission" date="2022-01" db="EMBL/GenBank/DDBJ databases">
        <authorList>
            <person name="Yamashiro T."/>
            <person name="Shiraishi A."/>
            <person name="Satake H."/>
            <person name="Nakayama K."/>
        </authorList>
    </citation>
    <scope>NUCLEOTIDE SEQUENCE</scope>
</reference>
<name>A0ABQ5CW26_9ASTR</name>
<protein>
    <submittedName>
        <fullName evidence="1">Uncharacterized protein</fullName>
    </submittedName>
</protein>
<accession>A0ABQ5CW26</accession>
<sequence>MKEVVAQAHNIDWSNPVVLRYNTLQNRPFSVAEAMKNMCIYLKNQDSDIERTEEVERNHLLGKSRVENLSEEVLRKRSCEAWIMRKKNFKLVKERFQTASLEDYDLLLWGDLKIMIEPNEEDEIWRHQQRLESNKLEVTNFCGYVLFNGYWFVISHDGRRRNILC</sequence>
<gene>
    <name evidence="1" type="ORF">Tco_0909359</name>
</gene>
<keyword evidence="2" id="KW-1185">Reference proteome</keyword>
<proteinExistence type="predicted"/>
<organism evidence="1 2">
    <name type="scientific">Tanacetum coccineum</name>
    <dbReference type="NCBI Taxonomy" id="301880"/>
    <lineage>
        <taxon>Eukaryota</taxon>
        <taxon>Viridiplantae</taxon>
        <taxon>Streptophyta</taxon>
        <taxon>Embryophyta</taxon>
        <taxon>Tracheophyta</taxon>
        <taxon>Spermatophyta</taxon>
        <taxon>Magnoliopsida</taxon>
        <taxon>eudicotyledons</taxon>
        <taxon>Gunneridae</taxon>
        <taxon>Pentapetalae</taxon>
        <taxon>asterids</taxon>
        <taxon>campanulids</taxon>
        <taxon>Asterales</taxon>
        <taxon>Asteraceae</taxon>
        <taxon>Asteroideae</taxon>
        <taxon>Anthemideae</taxon>
        <taxon>Anthemidinae</taxon>
        <taxon>Tanacetum</taxon>
    </lineage>
</organism>
<comment type="caution">
    <text evidence="1">The sequence shown here is derived from an EMBL/GenBank/DDBJ whole genome shotgun (WGS) entry which is preliminary data.</text>
</comment>
<reference evidence="1" key="1">
    <citation type="journal article" date="2022" name="Int. J. Mol. Sci.">
        <title>Draft Genome of Tanacetum Coccineum: Genomic Comparison of Closely Related Tanacetum-Family Plants.</title>
        <authorList>
            <person name="Yamashiro T."/>
            <person name="Shiraishi A."/>
            <person name="Nakayama K."/>
            <person name="Satake H."/>
        </authorList>
    </citation>
    <scope>NUCLEOTIDE SEQUENCE</scope>
</reference>
<evidence type="ECO:0000313" key="1">
    <source>
        <dbReference type="EMBL" id="GJT29084.1"/>
    </source>
</evidence>
<dbReference type="Proteomes" id="UP001151760">
    <property type="component" value="Unassembled WGS sequence"/>
</dbReference>
<evidence type="ECO:0000313" key="2">
    <source>
        <dbReference type="Proteomes" id="UP001151760"/>
    </source>
</evidence>
<dbReference type="EMBL" id="BQNB010014513">
    <property type="protein sequence ID" value="GJT29084.1"/>
    <property type="molecule type" value="Genomic_DNA"/>
</dbReference>